<name>A0A1W1VWN1_9FIRM</name>
<dbReference type="STRING" id="698762.SAMN00808754_1940"/>
<dbReference type="Pfam" id="PF06199">
    <property type="entry name" value="Phage_tail_2"/>
    <property type="match status" value="1"/>
</dbReference>
<sequence>MAIAGKGGSVYIGANKVAEISQWSIDCEADDIDVTSFDSNGWKEFIAGLKEWSGSFEGNLNPNDTNGQVALINAWLNGTTVNLELRIDATKKLSGSALVKPSIEMPVDDKGSISFDFQGTGQLTVTLT</sequence>
<accession>A0A1W1VWN1</accession>
<protein>
    <submittedName>
        <fullName evidence="1">Predicted secreted protein</fullName>
    </submittedName>
</protein>
<dbReference type="RefSeq" id="WP_084665523.1">
    <property type="nucleotide sequence ID" value="NZ_LT838272.1"/>
</dbReference>
<gene>
    <name evidence="1" type="ORF">SAMN00808754_1940</name>
</gene>
<dbReference type="Proteomes" id="UP000192569">
    <property type="component" value="Chromosome I"/>
</dbReference>
<dbReference type="InterPro" id="IPR011855">
    <property type="entry name" value="Phgtail_TP901_1"/>
</dbReference>
<dbReference type="AlphaFoldDB" id="A0A1W1VWN1"/>
<dbReference type="NCBIfam" id="NF047353">
    <property type="entry name" value="tube_lmo2291"/>
    <property type="match status" value="1"/>
</dbReference>
<evidence type="ECO:0000313" key="1">
    <source>
        <dbReference type="EMBL" id="SMB97777.1"/>
    </source>
</evidence>
<dbReference type="EMBL" id="LT838272">
    <property type="protein sequence ID" value="SMB97777.1"/>
    <property type="molecule type" value="Genomic_DNA"/>
</dbReference>
<organism evidence="1 2">
    <name type="scientific">Thermanaeromonas toyohensis ToBE</name>
    <dbReference type="NCBI Taxonomy" id="698762"/>
    <lineage>
        <taxon>Bacteria</taxon>
        <taxon>Bacillati</taxon>
        <taxon>Bacillota</taxon>
        <taxon>Clostridia</taxon>
        <taxon>Neomoorellales</taxon>
        <taxon>Neomoorellaceae</taxon>
        <taxon>Thermanaeromonas</taxon>
    </lineage>
</organism>
<evidence type="ECO:0000313" key="2">
    <source>
        <dbReference type="Proteomes" id="UP000192569"/>
    </source>
</evidence>
<dbReference type="OrthoDB" id="2988872at2"/>
<keyword evidence="2" id="KW-1185">Reference proteome</keyword>
<proteinExistence type="predicted"/>
<reference evidence="1 2" key="1">
    <citation type="submission" date="2017-04" db="EMBL/GenBank/DDBJ databases">
        <authorList>
            <person name="Afonso C.L."/>
            <person name="Miller P.J."/>
            <person name="Scott M.A."/>
            <person name="Spackman E."/>
            <person name="Goraichik I."/>
            <person name="Dimitrov K.M."/>
            <person name="Suarez D.L."/>
            <person name="Swayne D.E."/>
        </authorList>
    </citation>
    <scope>NUCLEOTIDE SEQUENCE [LARGE SCALE GENOMIC DNA]</scope>
    <source>
        <strain evidence="1 2">ToBE</strain>
    </source>
</reference>
<dbReference type="Gene3D" id="4.10.410.40">
    <property type="match status" value="1"/>
</dbReference>